<dbReference type="EMBL" id="BMAT01007834">
    <property type="protein sequence ID" value="GFR72494.1"/>
    <property type="molecule type" value="Genomic_DNA"/>
</dbReference>
<evidence type="ECO:0000313" key="3">
    <source>
        <dbReference type="Proteomes" id="UP000762676"/>
    </source>
</evidence>
<organism evidence="2 3">
    <name type="scientific">Elysia marginata</name>
    <dbReference type="NCBI Taxonomy" id="1093978"/>
    <lineage>
        <taxon>Eukaryota</taxon>
        <taxon>Metazoa</taxon>
        <taxon>Spiralia</taxon>
        <taxon>Lophotrochozoa</taxon>
        <taxon>Mollusca</taxon>
        <taxon>Gastropoda</taxon>
        <taxon>Heterobranchia</taxon>
        <taxon>Euthyneura</taxon>
        <taxon>Panpulmonata</taxon>
        <taxon>Sacoglossa</taxon>
        <taxon>Placobranchoidea</taxon>
        <taxon>Plakobranchidae</taxon>
        <taxon>Elysia</taxon>
    </lineage>
</organism>
<evidence type="ECO:0000256" key="1">
    <source>
        <dbReference type="SAM" id="MobiDB-lite"/>
    </source>
</evidence>
<sequence>MFVSLESNTSLFKAREDFDGPRRHRRQWLTGCGSTRSNSSESGGGGDGVKTPDLNTLRYDIQINLEIDNSRD</sequence>
<keyword evidence="3" id="KW-1185">Reference proteome</keyword>
<dbReference type="AlphaFoldDB" id="A0AAV4FGN4"/>
<reference evidence="2 3" key="1">
    <citation type="journal article" date="2021" name="Elife">
        <title>Chloroplast acquisition without the gene transfer in kleptoplastic sea slugs, Plakobranchus ocellatus.</title>
        <authorList>
            <person name="Maeda T."/>
            <person name="Takahashi S."/>
            <person name="Yoshida T."/>
            <person name="Shimamura S."/>
            <person name="Takaki Y."/>
            <person name="Nagai Y."/>
            <person name="Toyoda A."/>
            <person name="Suzuki Y."/>
            <person name="Arimoto A."/>
            <person name="Ishii H."/>
            <person name="Satoh N."/>
            <person name="Nishiyama T."/>
            <person name="Hasebe M."/>
            <person name="Maruyama T."/>
            <person name="Minagawa J."/>
            <person name="Obokata J."/>
            <person name="Shigenobu S."/>
        </authorList>
    </citation>
    <scope>NUCLEOTIDE SEQUENCE [LARGE SCALE GENOMIC DNA]</scope>
</reference>
<comment type="caution">
    <text evidence="2">The sequence shown here is derived from an EMBL/GenBank/DDBJ whole genome shotgun (WGS) entry which is preliminary data.</text>
</comment>
<proteinExistence type="predicted"/>
<feature type="compositionally biased region" description="Low complexity" evidence="1">
    <location>
        <begin position="31"/>
        <end position="41"/>
    </location>
</feature>
<evidence type="ECO:0000313" key="2">
    <source>
        <dbReference type="EMBL" id="GFR72494.1"/>
    </source>
</evidence>
<protein>
    <submittedName>
        <fullName evidence="2">Uncharacterized protein</fullName>
    </submittedName>
</protein>
<gene>
    <name evidence="2" type="ORF">ElyMa_003842700</name>
</gene>
<accession>A0AAV4FGN4</accession>
<name>A0AAV4FGN4_9GAST</name>
<dbReference type="Proteomes" id="UP000762676">
    <property type="component" value="Unassembled WGS sequence"/>
</dbReference>
<feature type="region of interest" description="Disordered" evidence="1">
    <location>
        <begin position="16"/>
        <end position="53"/>
    </location>
</feature>